<feature type="compositionally biased region" description="Polar residues" evidence="1">
    <location>
        <begin position="10"/>
        <end position="21"/>
    </location>
</feature>
<dbReference type="AlphaFoldDB" id="A0A1T2KWH4"/>
<proteinExistence type="predicted"/>
<reference evidence="2 3" key="1">
    <citation type="submission" date="2016-11" db="EMBL/GenBank/DDBJ databases">
        <title>Mixed transmission modes and dynamic genome evolution in an obligate animal-bacterial symbiosis.</title>
        <authorList>
            <person name="Russell S.L."/>
            <person name="Corbett-Detig R.B."/>
            <person name="Cavanaugh C.M."/>
        </authorList>
    </citation>
    <scope>NUCLEOTIDE SEQUENCE [LARGE SCALE GENOMIC DNA]</scope>
    <source>
        <strain evidence="2">Se-Cadez</strain>
    </source>
</reference>
<protein>
    <recommendedName>
        <fullName evidence="4">Nodulation protein E</fullName>
    </recommendedName>
</protein>
<dbReference type="RefSeq" id="WP_078486247.1">
    <property type="nucleotide sequence ID" value="NZ_MPRJ01000018.1"/>
</dbReference>
<evidence type="ECO:0000313" key="2">
    <source>
        <dbReference type="EMBL" id="OOZ37096.1"/>
    </source>
</evidence>
<gene>
    <name evidence="2" type="ORF">BOW51_04105</name>
</gene>
<evidence type="ECO:0000313" key="3">
    <source>
        <dbReference type="Proteomes" id="UP000190896"/>
    </source>
</evidence>
<evidence type="ECO:0000256" key="1">
    <source>
        <dbReference type="SAM" id="MobiDB-lite"/>
    </source>
</evidence>
<feature type="region of interest" description="Disordered" evidence="1">
    <location>
        <begin position="1"/>
        <end position="21"/>
    </location>
</feature>
<organism evidence="2 3">
    <name type="scientific">Solemya velesiana gill symbiont</name>
    <dbReference type="NCBI Taxonomy" id="1918948"/>
    <lineage>
        <taxon>Bacteria</taxon>
        <taxon>Pseudomonadati</taxon>
        <taxon>Pseudomonadota</taxon>
        <taxon>Gammaproteobacteria</taxon>
        <taxon>sulfur-oxidizing symbionts</taxon>
    </lineage>
</organism>
<comment type="caution">
    <text evidence="2">The sequence shown here is derived from an EMBL/GenBank/DDBJ whole genome shotgun (WGS) entry which is preliminary data.</text>
</comment>
<accession>A0A1T2KWH4</accession>
<evidence type="ECO:0008006" key="4">
    <source>
        <dbReference type="Google" id="ProtNLM"/>
    </source>
</evidence>
<dbReference type="OrthoDB" id="7064623at2"/>
<dbReference type="EMBL" id="MPRJ01000018">
    <property type="protein sequence ID" value="OOZ37096.1"/>
    <property type="molecule type" value="Genomic_DNA"/>
</dbReference>
<dbReference type="Proteomes" id="UP000190896">
    <property type="component" value="Unassembled WGS sequence"/>
</dbReference>
<name>A0A1T2KWH4_9GAMM</name>
<sequence>MTAELEVKPLSTSELQGPSQDFTDYCEAEFERRRNSGEPIEEDEYREAMEMTLRRLRALEDEGYA</sequence>
<keyword evidence="3" id="KW-1185">Reference proteome</keyword>